<proteinExistence type="predicted"/>
<feature type="region of interest" description="Disordered" evidence="1">
    <location>
        <begin position="1"/>
        <end position="93"/>
    </location>
</feature>
<feature type="compositionally biased region" description="Low complexity" evidence="1">
    <location>
        <begin position="1"/>
        <end position="12"/>
    </location>
</feature>
<feature type="transmembrane region" description="Helical" evidence="2">
    <location>
        <begin position="217"/>
        <end position="237"/>
    </location>
</feature>
<evidence type="ECO:0000256" key="2">
    <source>
        <dbReference type="SAM" id="Phobius"/>
    </source>
</evidence>
<keyword evidence="3" id="KW-0378">Hydrolase</keyword>
<evidence type="ECO:0000313" key="3">
    <source>
        <dbReference type="EMBL" id="ONM40422.1"/>
    </source>
</evidence>
<dbReference type="EMBL" id="CM007649">
    <property type="protein sequence ID" value="ONM40422.1"/>
    <property type="molecule type" value="Genomic_DNA"/>
</dbReference>
<accession>A0A1D6NJI1</accession>
<keyword evidence="2" id="KW-0812">Transmembrane</keyword>
<dbReference type="ExpressionAtlas" id="A0A1D6NJI1">
    <property type="expression patterns" value="baseline and differential"/>
</dbReference>
<feature type="compositionally biased region" description="Low complexity" evidence="1">
    <location>
        <begin position="24"/>
        <end position="70"/>
    </location>
</feature>
<dbReference type="AlphaFoldDB" id="A0A1D6NJI1"/>
<keyword evidence="2" id="KW-1133">Transmembrane helix</keyword>
<dbReference type="GO" id="GO:0008237">
    <property type="term" value="F:metallopeptidase activity"/>
    <property type="evidence" value="ECO:0007669"/>
    <property type="project" value="UniProtKB-KW"/>
</dbReference>
<dbReference type="GO" id="GO:0006508">
    <property type="term" value="P:proteolysis"/>
    <property type="evidence" value="ECO:0007669"/>
    <property type="project" value="UniProtKB-KW"/>
</dbReference>
<evidence type="ECO:0000256" key="1">
    <source>
        <dbReference type="SAM" id="MobiDB-lite"/>
    </source>
</evidence>
<keyword evidence="2" id="KW-0472">Membrane</keyword>
<keyword evidence="3" id="KW-0482">Metalloprotease</keyword>
<name>A0A1D6NJI1_MAIZE</name>
<sequence>MSALQASLLLRPLPSPLPPRRRQPLPSAFASLPRGANAPRRAPLRLRALDPIAPQPDASEPPAAASSSAAEAEESESTTMTESTAQPATMSGKEELEDLVGKARAWAVAVAAAVVAAVRRFVDWVLSRNWMSWWPFWRSDHRLQGLIEEADANPNDAAKQSALLHELNKFSPEELQELKQRVSGNEDKPFMNPGISEKQPLHVVMVDPKSTGRSTRFAQEIVSTMLFTIAVGVMWYAKPFIMFLLSYDLD</sequence>
<gene>
    <name evidence="3" type="ORF">ZEAMMB73_Zm00001d044201</name>
</gene>
<protein>
    <submittedName>
        <fullName evidence="3">ATP-dependent zinc metalloprotease FTSH 11 chloroplastic/mitochondrial</fullName>
    </submittedName>
</protein>
<reference evidence="3" key="1">
    <citation type="submission" date="2015-12" db="EMBL/GenBank/DDBJ databases">
        <title>Update maize B73 reference genome by single molecule sequencing technologies.</title>
        <authorList>
            <consortium name="Maize Genome Sequencing Project"/>
            <person name="Ware D."/>
        </authorList>
    </citation>
    <scope>NUCLEOTIDE SEQUENCE [LARGE SCALE GENOMIC DNA]</scope>
    <source>
        <tissue evidence="3">Seedling</tissue>
    </source>
</reference>
<organism evidence="3">
    <name type="scientific">Zea mays</name>
    <name type="common">Maize</name>
    <dbReference type="NCBI Taxonomy" id="4577"/>
    <lineage>
        <taxon>Eukaryota</taxon>
        <taxon>Viridiplantae</taxon>
        <taxon>Streptophyta</taxon>
        <taxon>Embryophyta</taxon>
        <taxon>Tracheophyta</taxon>
        <taxon>Spermatophyta</taxon>
        <taxon>Magnoliopsida</taxon>
        <taxon>Liliopsida</taxon>
        <taxon>Poales</taxon>
        <taxon>Poaceae</taxon>
        <taxon>PACMAD clade</taxon>
        <taxon>Panicoideae</taxon>
        <taxon>Andropogonodae</taxon>
        <taxon>Andropogoneae</taxon>
        <taxon>Tripsacinae</taxon>
        <taxon>Zea</taxon>
    </lineage>
</organism>
<keyword evidence="3" id="KW-0645">Protease</keyword>